<sequence length="286" mass="32508">MDKIKLLKDEYQKINIDKKFKERTICMIKNKNRKKLVLKLCSSIAASIVILGTAAVNLSPTLAYAAKDIPVLKDIVRVVTLGRYEANENGYSAEIASPKIEGLLDKELENRLNKEFKDNADALISAYENDVKELKKEFGDETIHMGVKSDYIIKTDNDNYLSLDVYILNVAGSSSTKHTFYTIDKKSGKLVTLKSLFKDNADYITPISNYIRGEMKRINNEENGAFWIEKDEFNFDIFEKIKPNQNFYINSDNKLVICFDKYDVAAGAQGSPEFVIPDSVIKDILR</sequence>
<evidence type="ECO:0000313" key="4">
    <source>
        <dbReference type="EMBL" id="MBC8595655.1"/>
    </source>
</evidence>
<keyword evidence="1" id="KW-1133">Transmembrane helix</keyword>
<evidence type="ECO:0000259" key="2">
    <source>
        <dbReference type="Pfam" id="PF11738"/>
    </source>
</evidence>
<organism evidence="4 5">
    <name type="scientific">Qingrenia yutianensis</name>
    <dbReference type="NCBI Taxonomy" id="2763676"/>
    <lineage>
        <taxon>Bacteria</taxon>
        <taxon>Bacillati</taxon>
        <taxon>Bacillota</taxon>
        <taxon>Clostridia</taxon>
        <taxon>Eubacteriales</taxon>
        <taxon>Oscillospiraceae</taxon>
        <taxon>Qingrenia</taxon>
    </lineage>
</organism>
<dbReference type="InterPro" id="IPR021729">
    <property type="entry name" value="DUF3298"/>
</dbReference>
<dbReference type="InterPro" id="IPR025303">
    <property type="entry name" value="PdaC"/>
</dbReference>
<evidence type="ECO:0000313" key="5">
    <source>
        <dbReference type="Proteomes" id="UP000647416"/>
    </source>
</evidence>
<dbReference type="RefSeq" id="WP_262431315.1">
    <property type="nucleotide sequence ID" value="NZ_JACRTE010000002.1"/>
</dbReference>
<dbReference type="InterPro" id="IPR037126">
    <property type="entry name" value="PdaC/RsiV-like_sf"/>
</dbReference>
<accession>A0A926F808</accession>
<comment type="caution">
    <text evidence="4">The sequence shown here is derived from an EMBL/GenBank/DDBJ whole genome shotgun (WGS) entry which is preliminary data.</text>
</comment>
<dbReference type="Pfam" id="PF13739">
    <property type="entry name" value="PdaC"/>
    <property type="match status" value="1"/>
</dbReference>
<dbReference type="Pfam" id="PF11738">
    <property type="entry name" value="DUF3298"/>
    <property type="match status" value="1"/>
</dbReference>
<reference evidence="4" key="1">
    <citation type="submission" date="2020-08" db="EMBL/GenBank/DDBJ databases">
        <title>Genome public.</title>
        <authorList>
            <person name="Liu C."/>
            <person name="Sun Q."/>
        </authorList>
    </citation>
    <scope>NUCLEOTIDE SEQUENCE</scope>
    <source>
        <strain evidence="4">NSJ-50</strain>
    </source>
</reference>
<proteinExistence type="predicted"/>
<feature type="domain" description="DUF3298" evidence="2">
    <location>
        <begin position="194"/>
        <end position="277"/>
    </location>
</feature>
<keyword evidence="1" id="KW-0472">Membrane</keyword>
<dbReference type="Proteomes" id="UP000647416">
    <property type="component" value="Unassembled WGS sequence"/>
</dbReference>
<evidence type="ECO:0000259" key="3">
    <source>
        <dbReference type="Pfam" id="PF13739"/>
    </source>
</evidence>
<feature type="domain" description="Deacetylase PdaC" evidence="3">
    <location>
        <begin position="87"/>
        <end position="167"/>
    </location>
</feature>
<dbReference type="AlphaFoldDB" id="A0A926F808"/>
<protein>
    <submittedName>
        <fullName evidence="4">Anti-sigma-V factor rsiV</fullName>
    </submittedName>
</protein>
<gene>
    <name evidence="4" type="ORF">H8706_02055</name>
</gene>
<dbReference type="Gene3D" id="3.90.640.20">
    <property type="entry name" value="Heat-shock cognate protein, ATPase"/>
    <property type="match status" value="1"/>
</dbReference>
<keyword evidence="1" id="KW-0812">Transmembrane</keyword>
<evidence type="ECO:0000256" key="1">
    <source>
        <dbReference type="SAM" id="Phobius"/>
    </source>
</evidence>
<keyword evidence="5" id="KW-1185">Reference proteome</keyword>
<dbReference type="EMBL" id="JACRTE010000002">
    <property type="protein sequence ID" value="MBC8595655.1"/>
    <property type="molecule type" value="Genomic_DNA"/>
</dbReference>
<name>A0A926F808_9FIRM</name>
<dbReference type="Gene3D" id="3.30.565.40">
    <property type="entry name" value="Fervidobacterium nodosum Rt17-B1 like"/>
    <property type="match status" value="1"/>
</dbReference>
<feature type="transmembrane region" description="Helical" evidence="1">
    <location>
        <begin position="36"/>
        <end position="56"/>
    </location>
</feature>